<comment type="subcellular location">
    <subcellularLocation>
        <location evidence="4">Nucleus</location>
    </subcellularLocation>
</comment>
<evidence type="ECO:0000256" key="1">
    <source>
        <dbReference type="ARBA" id="ARBA00023125"/>
    </source>
</evidence>
<evidence type="ECO:0000313" key="8">
    <source>
        <dbReference type="Proteomes" id="UP000094236"/>
    </source>
</evidence>
<evidence type="ECO:0000259" key="6">
    <source>
        <dbReference type="PROSITE" id="PS50071"/>
    </source>
</evidence>
<dbReference type="GO" id="GO:0006355">
    <property type="term" value="P:regulation of DNA-templated transcription"/>
    <property type="evidence" value="ECO:0007669"/>
    <property type="project" value="InterPro"/>
</dbReference>
<dbReference type="CDD" id="cd00086">
    <property type="entry name" value="homeodomain"/>
    <property type="match status" value="1"/>
</dbReference>
<dbReference type="PANTHER" id="PTHR11850">
    <property type="entry name" value="HOMEOBOX PROTEIN TRANSCRIPTION FACTORS"/>
    <property type="match status" value="1"/>
</dbReference>
<dbReference type="InterPro" id="IPR050224">
    <property type="entry name" value="TALE_homeobox"/>
</dbReference>
<feature type="DNA-binding region" description="Homeobox" evidence="4">
    <location>
        <begin position="270"/>
        <end position="332"/>
    </location>
</feature>
<reference evidence="8" key="1">
    <citation type="submission" date="2016-05" db="EMBL/GenBank/DDBJ databases">
        <title>Comparative genomics of biotechnologically important yeasts.</title>
        <authorList>
            <consortium name="DOE Joint Genome Institute"/>
            <person name="Riley R."/>
            <person name="Haridas S."/>
            <person name="Wolfe K.H."/>
            <person name="Lopes M.R."/>
            <person name="Hittinger C.T."/>
            <person name="Goker M."/>
            <person name="Salamov A."/>
            <person name="Wisecaver J."/>
            <person name="Long T.M."/>
            <person name="Aerts A.L."/>
            <person name="Barry K."/>
            <person name="Choi C."/>
            <person name="Clum A."/>
            <person name="Coughlan A.Y."/>
            <person name="Deshpande S."/>
            <person name="Douglass A.P."/>
            <person name="Hanson S.J."/>
            <person name="Klenk H.-P."/>
            <person name="Labutti K."/>
            <person name="Lapidus A."/>
            <person name="Lindquist E."/>
            <person name="Lipzen A."/>
            <person name="Meier-Kolthoff J.P."/>
            <person name="Ohm R.A."/>
            <person name="Otillar R.P."/>
            <person name="Pangilinan J."/>
            <person name="Peng Y."/>
            <person name="Rokas A."/>
            <person name="Rosa C.A."/>
            <person name="Scheuner C."/>
            <person name="Sibirny A.A."/>
            <person name="Slot J.C."/>
            <person name="Stielow J.B."/>
            <person name="Sun H."/>
            <person name="Kurtzman C.P."/>
            <person name="Blackwell M."/>
            <person name="Grigoriev I.V."/>
            <person name="Jeffries T.W."/>
        </authorList>
    </citation>
    <scope>NUCLEOTIDE SEQUENCE [LARGE SCALE GENOMIC DNA]</scope>
    <source>
        <strain evidence="8">NRRL Y-2460</strain>
    </source>
</reference>
<feature type="compositionally biased region" description="Basic residues" evidence="5">
    <location>
        <begin position="259"/>
        <end position="274"/>
    </location>
</feature>
<dbReference type="Pfam" id="PF05920">
    <property type="entry name" value="Homeobox_KN"/>
    <property type="match status" value="1"/>
</dbReference>
<keyword evidence="3 4" id="KW-0539">Nucleus</keyword>
<dbReference type="SMART" id="SM00389">
    <property type="entry name" value="HOX"/>
    <property type="match status" value="1"/>
</dbReference>
<evidence type="ECO:0000256" key="5">
    <source>
        <dbReference type="SAM" id="MobiDB-lite"/>
    </source>
</evidence>
<evidence type="ECO:0000313" key="7">
    <source>
        <dbReference type="EMBL" id="ODV97326.1"/>
    </source>
</evidence>
<evidence type="ECO:0000256" key="3">
    <source>
        <dbReference type="ARBA" id="ARBA00023242"/>
    </source>
</evidence>
<feature type="region of interest" description="Disordered" evidence="5">
    <location>
        <begin position="198"/>
        <end position="280"/>
    </location>
</feature>
<sequence>MQKSEKNYKENNTCANDCFEDNNDNSISQLKEEMPVKDAKDAKEQAKKLICLPPIREIFNFSELNIPFSFDHAQNPHVYQLQIQDNKIQEQYVYHRGLQYSNSICELNSTFPFYFSYRSPPAIVPCFMASSTHDDSQKFYCYSYYPSNPNQQASRQAYQANTSSFQQPLVKESSYLSTNKDATISMSTSTSILMSTSTSNSASVSSSSSNSSSNSSSRSRSRSCSTFRLSSKEEIKNPNPENSSNGSIENNKNLEKPKSRIRKGSRSQNGRRGRPNLPKKTTNILLEWLYTHSNNPYPSSKQKSEFLYKTGLTSQQLSNWFINARRRKIRTFKKTKRKVYN</sequence>
<dbReference type="PROSITE" id="PS50071">
    <property type="entry name" value="HOMEOBOX_2"/>
    <property type="match status" value="1"/>
</dbReference>
<keyword evidence="1 4" id="KW-0238">DNA-binding</keyword>
<name>A0A1E4U000_PACTA</name>
<feature type="compositionally biased region" description="Low complexity" evidence="5">
    <location>
        <begin position="198"/>
        <end position="229"/>
    </location>
</feature>
<dbReference type="InterPro" id="IPR001356">
    <property type="entry name" value="HD"/>
</dbReference>
<dbReference type="OrthoDB" id="10056939at2759"/>
<dbReference type="SUPFAM" id="SSF46689">
    <property type="entry name" value="Homeodomain-like"/>
    <property type="match status" value="1"/>
</dbReference>
<dbReference type="Proteomes" id="UP000094236">
    <property type="component" value="Unassembled WGS sequence"/>
</dbReference>
<evidence type="ECO:0000256" key="2">
    <source>
        <dbReference type="ARBA" id="ARBA00023155"/>
    </source>
</evidence>
<protein>
    <recommendedName>
        <fullName evidence="6">Homeobox domain-containing protein</fullName>
    </recommendedName>
</protein>
<keyword evidence="8" id="KW-1185">Reference proteome</keyword>
<feature type="domain" description="Homeobox" evidence="6">
    <location>
        <begin position="268"/>
        <end position="331"/>
    </location>
</feature>
<dbReference type="Gene3D" id="1.10.10.60">
    <property type="entry name" value="Homeodomain-like"/>
    <property type="match status" value="1"/>
</dbReference>
<accession>A0A1E4U000</accession>
<dbReference type="GO" id="GO:0003677">
    <property type="term" value="F:DNA binding"/>
    <property type="evidence" value="ECO:0007669"/>
    <property type="project" value="UniProtKB-UniRule"/>
</dbReference>
<dbReference type="InterPro" id="IPR008422">
    <property type="entry name" value="KN_HD"/>
</dbReference>
<dbReference type="AlphaFoldDB" id="A0A1E4U000"/>
<dbReference type="GO" id="GO:0005634">
    <property type="term" value="C:nucleus"/>
    <property type="evidence" value="ECO:0007669"/>
    <property type="project" value="UniProtKB-SubCell"/>
</dbReference>
<dbReference type="STRING" id="669874.A0A1E4U000"/>
<dbReference type="EMBL" id="KV454012">
    <property type="protein sequence ID" value="ODV97326.1"/>
    <property type="molecule type" value="Genomic_DNA"/>
</dbReference>
<keyword evidence="2 4" id="KW-0371">Homeobox</keyword>
<evidence type="ECO:0000256" key="4">
    <source>
        <dbReference type="PROSITE-ProRule" id="PRU00108"/>
    </source>
</evidence>
<gene>
    <name evidence="7" type="ORF">PACTADRAFT_84522</name>
</gene>
<organism evidence="7 8">
    <name type="scientific">Pachysolen tannophilus NRRL Y-2460</name>
    <dbReference type="NCBI Taxonomy" id="669874"/>
    <lineage>
        <taxon>Eukaryota</taxon>
        <taxon>Fungi</taxon>
        <taxon>Dikarya</taxon>
        <taxon>Ascomycota</taxon>
        <taxon>Saccharomycotina</taxon>
        <taxon>Pichiomycetes</taxon>
        <taxon>Pachysolenaceae</taxon>
        <taxon>Pachysolen</taxon>
    </lineage>
</organism>
<proteinExistence type="predicted"/>
<feature type="region of interest" description="Disordered" evidence="5">
    <location>
        <begin position="1"/>
        <end position="22"/>
    </location>
</feature>
<feature type="compositionally biased region" description="Polar residues" evidence="5">
    <location>
        <begin position="239"/>
        <end position="251"/>
    </location>
</feature>
<dbReference type="InterPro" id="IPR009057">
    <property type="entry name" value="Homeodomain-like_sf"/>
</dbReference>